<evidence type="ECO:0008006" key="3">
    <source>
        <dbReference type="Google" id="ProtNLM"/>
    </source>
</evidence>
<dbReference type="Proteomes" id="UP000410984">
    <property type="component" value="Unassembled WGS sequence"/>
</dbReference>
<organism evidence="1 2">
    <name type="scientific">Methylobacterium symbioticum</name>
    <dbReference type="NCBI Taxonomy" id="2584084"/>
    <lineage>
        <taxon>Bacteria</taxon>
        <taxon>Pseudomonadati</taxon>
        <taxon>Pseudomonadota</taxon>
        <taxon>Alphaproteobacteria</taxon>
        <taxon>Hyphomicrobiales</taxon>
        <taxon>Methylobacteriaceae</taxon>
        <taxon>Methylobacterium</taxon>
    </lineage>
</organism>
<accession>A0A509EEM1</accession>
<reference evidence="1 2" key="1">
    <citation type="submission" date="2019-06" db="EMBL/GenBank/DDBJ databases">
        <authorList>
            <person name="Rodrigo-Torres L."/>
            <person name="Arahal R. D."/>
            <person name="Lucena T."/>
        </authorList>
    </citation>
    <scope>NUCLEOTIDE SEQUENCE [LARGE SCALE GENOMIC DNA]</scope>
    <source>
        <strain evidence="1 2">SB0023/3</strain>
    </source>
</reference>
<sequence>MSAAGGHEGALPRPSAQAVALPWDDLLALCLGRLRWPPATFWAATPREVAAALGRAPAPMSRAELDRLIAAHPD</sequence>
<gene>
    <name evidence="1" type="ORF">MET9862_03180</name>
</gene>
<dbReference type="RefSeq" id="WP_210248109.1">
    <property type="nucleotide sequence ID" value="NZ_CABFPH010000045.1"/>
</dbReference>
<keyword evidence="2" id="KW-1185">Reference proteome</keyword>
<dbReference type="EMBL" id="CABFPH010000045">
    <property type="protein sequence ID" value="VUD72580.1"/>
    <property type="molecule type" value="Genomic_DNA"/>
</dbReference>
<evidence type="ECO:0000313" key="2">
    <source>
        <dbReference type="Proteomes" id="UP000410984"/>
    </source>
</evidence>
<dbReference type="Pfam" id="PF09550">
    <property type="entry name" value="Phage_TAC_6"/>
    <property type="match status" value="1"/>
</dbReference>
<evidence type="ECO:0000313" key="1">
    <source>
        <dbReference type="EMBL" id="VUD72580.1"/>
    </source>
</evidence>
<proteinExistence type="predicted"/>
<dbReference type="InterPro" id="IPR019056">
    <property type="entry name" value="Phage_TAC_6"/>
</dbReference>
<dbReference type="AlphaFoldDB" id="A0A509EEM1"/>
<name>A0A509EEM1_9HYPH</name>
<protein>
    <recommendedName>
        <fullName evidence="3">Phage tail assembly chaperone</fullName>
    </recommendedName>
</protein>